<keyword evidence="2" id="KW-1185">Reference proteome</keyword>
<organism evidence="1 2">
    <name type="scientific">Grus japonensis</name>
    <name type="common">Japanese crane</name>
    <name type="synonym">Red-crowned crane</name>
    <dbReference type="NCBI Taxonomy" id="30415"/>
    <lineage>
        <taxon>Eukaryota</taxon>
        <taxon>Metazoa</taxon>
        <taxon>Chordata</taxon>
        <taxon>Craniata</taxon>
        <taxon>Vertebrata</taxon>
        <taxon>Euteleostomi</taxon>
        <taxon>Archelosauria</taxon>
        <taxon>Archosauria</taxon>
        <taxon>Dinosauria</taxon>
        <taxon>Saurischia</taxon>
        <taxon>Theropoda</taxon>
        <taxon>Coelurosauria</taxon>
        <taxon>Aves</taxon>
        <taxon>Neognathae</taxon>
        <taxon>Neoaves</taxon>
        <taxon>Gruiformes</taxon>
        <taxon>Gruidae</taxon>
        <taxon>Grus</taxon>
    </lineage>
</organism>
<dbReference type="Proteomes" id="UP001623348">
    <property type="component" value="Unassembled WGS sequence"/>
</dbReference>
<gene>
    <name evidence="1" type="ORF">GRJ2_001172300</name>
</gene>
<protein>
    <submittedName>
        <fullName evidence="1">Uncharacterized protein</fullName>
    </submittedName>
</protein>
<evidence type="ECO:0000313" key="2">
    <source>
        <dbReference type="Proteomes" id="UP001623348"/>
    </source>
</evidence>
<comment type="caution">
    <text evidence="1">The sequence shown here is derived from an EMBL/GenBank/DDBJ whole genome shotgun (WGS) entry which is preliminary data.</text>
</comment>
<dbReference type="AlphaFoldDB" id="A0ABC9WP37"/>
<sequence>MLISRGGKAGACAVGCWWRIFPREGKVAPAGAEGGGALPAERCCRQRCCHSWSGGCSGERDTASAGGGGSE</sequence>
<name>A0ABC9WP37_GRUJA</name>
<reference evidence="1 2" key="1">
    <citation type="submission" date="2024-06" db="EMBL/GenBank/DDBJ databases">
        <title>The draft genome of Grus japonensis, version 3.</title>
        <authorList>
            <person name="Nabeshima K."/>
            <person name="Suzuki S."/>
            <person name="Onuma M."/>
        </authorList>
    </citation>
    <scope>NUCLEOTIDE SEQUENCE [LARGE SCALE GENOMIC DNA]</scope>
    <source>
        <strain evidence="1 2">451A</strain>
    </source>
</reference>
<proteinExistence type="predicted"/>
<evidence type="ECO:0000313" key="1">
    <source>
        <dbReference type="EMBL" id="GAB0187070.1"/>
    </source>
</evidence>
<dbReference type="EMBL" id="BAAFJT010000003">
    <property type="protein sequence ID" value="GAB0187070.1"/>
    <property type="molecule type" value="Genomic_DNA"/>
</dbReference>
<accession>A0ABC9WP37</accession>